<protein>
    <submittedName>
        <fullName evidence="8">Carboxypeptidase A5</fullName>
    </submittedName>
</protein>
<evidence type="ECO:0000313" key="8">
    <source>
        <dbReference type="EMBL" id="KAJ7418982.1"/>
    </source>
</evidence>
<accession>A0ABQ9DCH1</accession>
<gene>
    <name evidence="8" type="ORF">WISP_56552</name>
</gene>
<keyword evidence="6" id="KW-0482">Metalloprotease</keyword>
<evidence type="ECO:0000256" key="2">
    <source>
        <dbReference type="ARBA" id="ARBA00022645"/>
    </source>
</evidence>
<evidence type="ECO:0000256" key="4">
    <source>
        <dbReference type="ARBA" id="ARBA00022723"/>
    </source>
</evidence>
<reference evidence="8" key="1">
    <citation type="submission" date="2019-10" db="EMBL/GenBank/DDBJ databases">
        <authorList>
            <person name="Soares A.E.R."/>
            <person name="Aleixo A."/>
            <person name="Schneider P."/>
            <person name="Miyaki C.Y."/>
            <person name="Schneider M.P."/>
            <person name="Mello C."/>
            <person name="Vasconcelos A.T.R."/>
        </authorList>
    </citation>
    <scope>NUCLEOTIDE SEQUENCE</scope>
    <source>
        <tissue evidence="8">Muscle</tissue>
    </source>
</reference>
<dbReference type="InterPro" id="IPR036990">
    <property type="entry name" value="M14A-like_propep"/>
</dbReference>
<evidence type="ECO:0000256" key="6">
    <source>
        <dbReference type="ARBA" id="ARBA00023049"/>
    </source>
</evidence>
<dbReference type="Gene3D" id="3.30.70.340">
    <property type="entry name" value="Metallocarboxypeptidase-like"/>
    <property type="match status" value="1"/>
</dbReference>
<keyword evidence="2 8" id="KW-0121">Carboxypeptidase</keyword>
<keyword evidence="9" id="KW-1185">Reference proteome</keyword>
<keyword evidence="4" id="KW-0479">Metal-binding</keyword>
<keyword evidence="3" id="KW-0645">Protease</keyword>
<dbReference type="EMBL" id="WHWB01033561">
    <property type="protein sequence ID" value="KAJ7418982.1"/>
    <property type="molecule type" value="Genomic_DNA"/>
</dbReference>
<dbReference type="GO" id="GO:0004180">
    <property type="term" value="F:carboxypeptidase activity"/>
    <property type="evidence" value="ECO:0007669"/>
    <property type="project" value="UniProtKB-KW"/>
</dbReference>
<dbReference type="Proteomes" id="UP001145742">
    <property type="component" value="Unassembled WGS sequence"/>
</dbReference>
<dbReference type="PANTHER" id="PTHR11705">
    <property type="entry name" value="PROTEASE FAMILY M14 CARBOXYPEPTIDASE A,B"/>
    <property type="match status" value="1"/>
</dbReference>
<evidence type="ECO:0000313" key="9">
    <source>
        <dbReference type="Proteomes" id="UP001145742"/>
    </source>
</evidence>
<proteinExistence type="inferred from homology"/>
<name>A0ABQ9DCH1_9PASS</name>
<comment type="similarity">
    <text evidence="1">Belongs to the peptidase M14 family.</text>
</comment>
<feature type="domain" description="Carboxypeptidase activation peptide" evidence="7">
    <location>
        <begin position="9"/>
        <end position="83"/>
    </location>
</feature>
<dbReference type="InterPro" id="IPR003146">
    <property type="entry name" value="M14A_act_pep"/>
</dbReference>
<dbReference type="SUPFAM" id="SSF54897">
    <property type="entry name" value="Protease propeptides/inhibitors"/>
    <property type="match status" value="1"/>
</dbReference>
<evidence type="ECO:0000259" key="7">
    <source>
        <dbReference type="Pfam" id="PF02244"/>
    </source>
</evidence>
<keyword evidence="6" id="KW-0378">Hydrolase</keyword>
<evidence type="ECO:0000256" key="1">
    <source>
        <dbReference type="ARBA" id="ARBA00005988"/>
    </source>
</evidence>
<dbReference type="Pfam" id="PF02244">
    <property type="entry name" value="Propep_M14"/>
    <property type="match status" value="1"/>
</dbReference>
<organism evidence="8 9">
    <name type="scientific">Willisornis vidua</name>
    <name type="common">Xingu scale-backed antbird</name>
    <dbReference type="NCBI Taxonomy" id="1566151"/>
    <lineage>
        <taxon>Eukaryota</taxon>
        <taxon>Metazoa</taxon>
        <taxon>Chordata</taxon>
        <taxon>Craniata</taxon>
        <taxon>Vertebrata</taxon>
        <taxon>Euteleostomi</taxon>
        <taxon>Archelosauria</taxon>
        <taxon>Archosauria</taxon>
        <taxon>Dinosauria</taxon>
        <taxon>Saurischia</taxon>
        <taxon>Theropoda</taxon>
        <taxon>Coelurosauria</taxon>
        <taxon>Aves</taxon>
        <taxon>Neognathae</taxon>
        <taxon>Neoaves</taxon>
        <taxon>Telluraves</taxon>
        <taxon>Australaves</taxon>
        <taxon>Passeriformes</taxon>
        <taxon>Thamnophilidae</taxon>
        <taxon>Willisornis</taxon>
    </lineage>
</organism>
<dbReference type="PANTHER" id="PTHR11705:SF152">
    <property type="entry name" value="CARBOXYPEPTIDASE A5"/>
    <property type="match status" value="1"/>
</dbReference>
<evidence type="ECO:0000256" key="3">
    <source>
        <dbReference type="ARBA" id="ARBA00022670"/>
    </source>
</evidence>
<evidence type="ECO:0000256" key="5">
    <source>
        <dbReference type="ARBA" id="ARBA00022833"/>
    </source>
</evidence>
<sequence length="130" mass="15089">MESDRDQVLRIIPRNEEQLALLRILEKQEELQVDFWRRATGPNSLADLRVPFPSLLPVKAFLDSHGFPYTVMIEDLQGLLDEEKETMLRARRTKRSIREFDFSSYHTLDEVLCFALLGTHSACARAAPTW</sequence>
<comment type="caution">
    <text evidence="8">The sequence shown here is derived from an EMBL/GenBank/DDBJ whole genome shotgun (WGS) entry which is preliminary data.</text>
</comment>
<keyword evidence="5" id="KW-0862">Zinc</keyword>